<evidence type="ECO:0000313" key="3">
    <source>
        <dbReference type="Proteomes" id="UP000269271"/>
    </source>
</evidence>
<accession>A0A3N8RZS5</accession>
<reference evidence="2 3" key="1">
    <citation type="submission" date="2018-08" db="EMBL/GenBank/DDBJ databases">
        <title>Comparative analysis of Burkholderia isolates from Puerto Rico.</title>
        <authorList>
            <person name="Hall C."/>
            <person name="Sahl J."/>
            <person name="Wagner D."/>
        </authorList>
    </citation>
    <scope>NUCLEOTIDE SEQUENCE [LARGE SCALE GENOMIC DNA]</scope>
    <source>
        <strain evidence="2 3">Bp9001</strain>
    </source>
</reference>
<feature type="domain" description="DUF4935" evidence="1">
    <location>
        <begin position="17"/>
        <end position="187"/>
    </location>
</feature>
<dbReference type="RefSeq" id="WP_124616004.1">
    <property type="nucleotide sequence ID" value="NZ_QTQX01000001.1"/>
</dbReference>
<proteinExistence type="predicted"/>
<evidence type="ECO:0000259" key="1">
    <source>
        <dbReference type="Pfam" id="PF16289"/>
    </source>
</evidence>
<dbReference type="Proteomes" id="UP000269271">
    <property type="component" value="Unassembled WGS sequence"/>
</dbReference>
<dbReference type="AlphaFoldDB" id="A0A3N8RZS5"/>
<sequence>MDPRIVSLIAANQLGAIALDTSVLDAQQRNLEGGLLRRVEQFHRSDRVRLLMPDVVQRELLAHLARDATEARSGFARAVRMADRAQVLSRDALDQLRIIEPQMAAPESAAETRLAGWLARTGTEVLDVAARVDMRTLFDRYFSAQAPFAESGKKKHEFPDAAALLALEHWADEHETAVLVVSTDPDWQRFCAVHPRLVCTNSLSGALAAFQDENAQFVARQLAEALVAGTVPGLMATLIADGHTFANGIDVRLDARSAFDFKWAHLVLVDGIRWPATNGLLEEFEAVDHGNGKVVVRLKGTLLTRIMMVFTFMAGTGAGDLVFPVGNKTLELDEAIPFAVLVTLDAGVTNRVDFHDIEFLPTTHSIVLGEIEPDRDEPRDVRGWDDSFS</sequence>
<name>A0A3N8RZS5_9BURK</name>
<protein>
    <recommendedName>
        <fullName evidence="1">DUF4935 domain-containing protein</fullName>
    </recommendedName>
</protein>
<evidence type="ECO:0000313" key="2">
    <source>
        <dbReference type="EMBL" id="RQT37516.1"/>
    </source>
</evidence>
<organism evidence="2 3">
    <name type="scientific">Burkholderia contaminans</name>
    <dbReference type="NCBI Taxonomy" id="488447"/>
    <lineage>
        <taxon>Bacteria</taxon>
        <taxon>Pseudomonadati</taxon>
        <taxon>Pseudomonadota</taxon>
        <taxon>Betaproteobacteria</taxon>
        <taxon>Burkholderiales</taxon>
        <taxon>Burkholderiaceae</taxon>
        <taxon>Burkholderia</taxon>
        <taxon>Burkholderia cepacia complex</taxon>
    </lineage>
</organism>
<dbReference type="Pfam" id="PF16289">
    <property type="entry name" value="PIN_12"/>
    <property type="match status" value="1"/>
</dbReference>
<dbReference type="EMBL" id="QTQX01000001">
    <property type="protein sequence ID" value="RQT37516.1"/>
    <property type="molecule type" value="Genomic_DNA"/>
</dbReference>
<dbReference type="InterPro" id="IPR032557">
    <property type="entry name" value="DUF4935"/>
</dbReference>
<gene>
    <name evidence="2" type="ORF">DF037_02000</name>
</gene>
<comment type="caution">
    <text evidence="2">The sequence shown here is derived from an EMBL/GenBank/DDBJ whole genome shotgun (WGS) entry which is preliminary data.</text>
</comment>